<protein>
    <recommendedName>
        <fullName evidence="4">Yip1 domain-containing protein</fullName>
    </recommendedName>
</protein>
<dbReference type="Proteomes" id="UP000435036">
    <property type="component" value="Unassembled WGS sequence"/>
</dbReference>
<dbReference type="AlphaFoldDB" id="A0A6N8KY20"/>
<evidence type="ECO:0000256" key="1">
    <source>
        <dbReference type="SAM" id="Phobius"/>
    </source>
</evidence>
<proteinExistence type="predicted"/>
<feature type="transmembrane region" description="Helical" evidence="1">
    <location>
        <begin position="136"/>
        <end position="158"/>
    </location>
</feature>
<dbReference type="EMBL" id="WSQA01000006">
    <property type="protein sequence ID" value="MVZ62370.1"/>
    <property type="molecule type" value="Genomic_DNA"/>
</dbReference>
<keyword evidence="1" id="KW-0812">Transmembrane</keyword>
<accession>A0A6N8KY20</accession>
<feature type="transmembrane region" description="Helical" evidence="1">
    <location>
        <begin position="87"/>
        <end position="106"/>
    </location>
</feature>
<gene>
    <name evidence="2" type="ORF">GQF63_10080</name>
</gene>
<comment type="caution">
    <text evidence="2">The sequence shown here is derived from an EMBL/GenBank/DDBJ whole genome shotgun (WGS) entry which is preliminary data.</text>
</comment>
<feature type="transmembrane region" description="Helical" evidence="1">
    <location>
        <begin position="170"/>
        <end position="189"/>
    </location>
</feature>
<keyword evidence="1" id="KW-0472">Membrane</keyword>
<sequence>MINLFINPFEQLTDRQLLSYGLLIFAAMVLLGWQWEFVADGIVQLHHAPAKPLWKVLINQSINLFSLSLLMFLFGKLSYAKTRFIDVFNVVLIANFTQLLVVLVLLNPWTNHILLPVEKAILEGDILLKSVPKQNLIVLGIAGFFAIGMLYYFFHLLVLGMKLAMNSKKVYQVILIVLLTLLLDSLLKFTNPYL</sequence>
<keyword evidence="1" id="KW-1133">Transmembrane helix</keyword>
<reference evidence="2 3" key="1">
    <citation type="submission" date="2019-12" db="EMBL/GenBank/DDBJ databases">
        <authorList>
            <person name="Dong K."/>
        </authorList>
    </citation>
    <scope>NUCLEOTIDE SEQUENCE [LARGE SCALE GENOMIC DNA]</scope>
    <source>
        <strain evidence="2 3">JCM 31225</strain>
    </source>
</reference>
<dbReference type="RefSeq" id="WP_160369102.1">
    <property type="nucleotide sequence ID" value="NZ_WSQA01000006.1"/>
</dbReference>
<evidence type="ECO:0008006" key="4">
    <source>
        <dbReference type="Google" id="ProtNLM"/>
    </source>
</evidence>
<feature type="transmembrane region" description="Helical" evidence="1">
    <location>
        <begin position="17"/>
        <end position="36"/>
    </location>
</feature>
<organism evidence="2 3">
    <name type="scientific">Sphingobacterium humi</name>
    <dbReference type="NCBI Taxonomy" id="1796905"/>
    <lineage>
        <taxon>Bacteria</taxon>
        <taxon>Pseudomonadati</taxon>
        <taxon>Bacteroidota</taxon>
        <taxon>Sphingobacteriia</taxon>
        <taxon>Sphingobacteriales</taxon>
        <taxon>Sphingobacteriaceae</taxon>
        <taxon>Sphingobacterium</taxon>
    </lineage>
</organism>
<evidence type="ECO:0000313" key="2">
    <source>
        <dbReference type="EMBL" id="MVZ62370.1"/>
    </source>
</evidence>
<dbReference type="OrthoDB" id="707807at2"/>
<feature type="transmembrane region" description="Helical" evidence="1">
    <location>
        <begin position="56"/>
        <end position="75"/>
    </location>
</feature>
<name>A0A6N8KY20_9SPHI</name>
<keyword evidence="3" id="KW-1185">Reference proteome</keyword>
<evidence type="ECO:0000313" key="3">
    <source>
        <dbReference type="Proteomes" id="UP000435036"/>
    </source>
</evidence>